<sequence length="41" mass="5062">MSHYRPYTFKVYGRRCRMRGTPANIFDRHLVKTECFFILSY</sequence>
<dbReference type="EMBL" id="BK015766">
    <property type="protein sequence ID" value="DAE24075.1"/>
    <property type="molecule type" value="Genomic_DNA"/>
</dbReference>
<organism evidence="1">
    <name type="scientific">Siphoviridae sp. ctg6Y13</name>
    <dbReference type="NCBI Taxonomy" id="2826419"/>
    <lineage>
        <taxon>Viruses</taxon>
        <taxon>Duplodnaviria</taxon>
        <taxon>Heunggongvirae</taxon>
        <taxon>Uroviricota</taxon>
        <taxon>Caudoviricetes</taxon>
    </lineage>
</organism>
<evidence type="ECO:0000313" key="1">
    <source>
        <dbReference type="EMBL" id="DAE24075.1"/>
    </source>
</evidence>
<protein>
    <submittedName>
        <fullName evidence="1">Uncharacterized protein</fullName>
    </submittedName>
</protein>
<accession>A0A8S5QYZ5</accession>
<name>A0A8S5QYZ5_9CAUD</name>
<reference evidence="1" key="1">
    <citation type="journal article" date="2021" name="Proc. Natl. Acad. Sci. U.S.A.">
        <title>A Catalog of Tens of Thousands of Viruses from Human Metagenomes Reveals Hidden Associations with Chronic Diseases.</title>
        <authorList>
            <person name="Tisza M.J."/>
            <person name="Buck C.B."/>
        </authorList>
    </citation>
    <scope>NUCLEOTIDE SEQUENCE</scope>
    <source>
        <strain evidence="1">Ctg6Y13</strain>
    </source>
</reference>
<proteinExistence type="predicted"/>